<proteinExistence type="predicted"/>
<dbReference type="PRINTS" id="PR00996">
    <property type="entry name" value="CHERMTFRASE"/>
</dbReference>
<sequence length="275" mass="30806">MSIVRSRRRQDNAPFERAARIIRKAAGIALSPAKSSLILSRLNKRIIATGSADLTGYLDLIEGPEGEAEMPFMISALTTNVTHFFRERHHFETLERQVLPELANRPSGQPIRIWSAGCSSGQEAYSVAMIAHAAGARTAEATHIHGTDIDHSILDRARMAEYSAAEMENIPRAMIFEHFHKTPTGYKVRGPLARMVSFDRMNLVAAWPAGIRYDVIFCRNVVIYFDAATQAELWRRFHQALSPGGWLFIGHSERIAPEAQNLFNCAGITTYRQRS</sequence>
<comment type="catalytic activity">
    <reaction evidence="1 5">
        <text>L-glutamyl-[protein] + S-adenosyl-L-methionine = [protein]-L-glutamate 5-O-methyl ester + S-adenosyl-L-homocysteine</text>
        <dbReference type="Rhea" id="RHEA:24452"/>
        <dbReference type="Rhea" id="RHEA-COMP:10208"/>
        <dbReference type="Rhea" id="RHEA-COMP:10311"/>
        <dbReference type="ChEBI" id="CHEBI:29973"/>
        <dbReference type="ChEBI" id="CHEBI:57856"/>
        <dbReference type="ChEBI" id="CHEBI:59789"/>
        <dbReference type="ChEBI" id="CHEBI:82795"/>
        <dbReference type="EC" id="2.1.1.80"/>
    </reaction>
</comment>
<dbReference type="Proteomes" id="UP001597213">
    <property type="component" value="Unassembled WGS sequence"/>
</dbReference>
<dbReference type="RefSeq" id="WP_379141354.1">
    <property type="nucleotide sequence ID" value="NZ_JBHUEN010000019.1"/>
</dbReference>
<reference evidence="8" key="1">
    <citation type="journal article" date="2019" name="Int. J. Syst. Evol. Microbiol.">
        <title>The Global Catalogue of Microorganisms (GCM) 10K type strain sequencing project: providing services to taxonomists for standard genome sequencing and annotation.</title>
        <authorList>
            <consortium name="The Broad Institute Genomics Platform"/>
            <consortium name="The Broad Institute Genome Sequencing Center for Infectious Disease"/>
            <person name="Wu L."/>
            <person name="Ma J."/>
        </authorList>
    </citation>
    <scope>NUCLEOTIDE SEQUENCE [LARGE SCALE GENOMIC DNA]</scope>
    <source>
        <strain evidence="8">CCUG 56029</strain>
    </source>
</reference>
<evidence type="ECO:0000256" key="4">
    <source>
        <dbReference type="ARBA" id="ARBA00022691"/>
    </source>
</evidence>
<dbReference type="InterPro" id="IPR022642">
    <property type="entry name" value="CheR_C"/>
</dbReference>
<dbReference type="Gene3D" id="3.40.50.150">
    <property type="entry name" value="Vaccinia Virus protein VP39"/>
    <property type="match status" value="1"/>
</dbReference>
<dbReference type="InterPro" id="IPR000780">
    <property type="entry name" value="CheR_MeTrfase"/>
</dbReference>
<dbReference type="SMART" id="SM00138">
    <property type="entry name" value="MeTrc"/>
    <property type="match status" value="1"/>
</dbReference>
<dbReference type="Pfam" id="PF03705">
    <property type="entry name" value="CheR_N"/>
    <property type="match status" value="1"/>
</dbReference>
<keyword evidence="3 5" id="KW-0808">Transferase</keyword>
<evidence type="ECO:0000256" key="1">
    <source>
        <dbReference type="ARBA" id="ARBA00001541"/>
    </source>
</evidence>
<keyword evidence="2 5" id="KW-0489">Methyltransferase</keyword>
<dbReference type="InterPro" id="IPR029063">
    <property type="entry name" value="SAM-dependent_MTases_sf"/>
</dbReference>
<evidence type="ECO:0000256" key="2">
    <source>
        <dbReference type="ARBA" id="ARBA00022603"/>
    </source>
</evidence>
<dbReference type="PIRSF" id="PIRSF000410">
    <property type="entry name" value="CheR"/>
    <property type="match status" value="1"/>
</dbReference>
<dbReference type="PANTHER" id="PTHR24422:SF10">
    <property type="entry name" value="CHEMOTAXIS PROTEIN METHYLTRANSFERASE 2"/>
    <property type="match status" value="1"/>
</dbReference>
<dbReference type="EMBL" id="JBHUEN010000019">
    <property type="protein sequence ID" value="MFD1881469.1"/>
    <property type="molecule type" value="Genomic_DNA"/>
</dbReference>
<organism evidence="7 8">
    <name type="scientific">Paracoccus pacificus</name>
    <dbReference type="NCBI Taxonomy" id="1463598"/>
    <lineage>
        <taxon>Bacteria</taxon>
        <taxon>Pseudomonadati</taxon>
        <taxon>Pseudomonadota</taxon>
        <taxon>Alphaproteobacteria</taxon>
        <taxon>Rhodobacterales</taxon>
        <taxon>Paracoccaceae</taxon>
        <taxon>Paracoccus</taxon>
    </lineage>
</organism>
<dbReference type="PANTHER" id="PTHR24422">
    <property type="entry name" value="CHEMOTAXIS PROTEIN METHYLTRANSFERASE"/>
    <property type="match status" value="1"/>
</dbReference>
<evidence type="ECO:0000313" key="7">
    <source>
        <dbReference type="EMBL" id="MFD1881469.1"/>
    </source>
</evidence>
<dbReference type="CDD" id="cd02440">
    <property type="entry name" value="AdoMet_MTases"/>
    <property type="match status" value="1"/>
</dbReference>
<accession>A0ABW4R5H2</accession>
<dbReference type="GO" id="GO:0032259">
    <property type="term" value="P:methylation"/>
    <property type="evidence" value="ECO:0007669"/>
    <property type="project" value="UniProtKB-KW"/>
</dbReference>
<keyword evidence="8" id="KW-1185">Reference proteome</keyword>
<keyword evidence="4 5" id="KW-0949">S-adenosyl-L-methionine</keyword>
<protein>
    <recommendedName>
        <fullName evidence="5">Chemotaxis protein methyltransferase</fullName>
        <ecNumber evidence="5">2.1.1.80</ecNumber>
    </recommendedName>
</protein>
<dbReference type="EC" id="2.1.1.80" evidence="5"/>
<evidence type="ECO:0000256" key="5">
    <source>
        <dbReference type="PIRNR" id="PIRNR000410"/>
    </source>
</evidence>
<dbReference type="Gene3D" id="1.10.155.10">
    <property type="entry name" value="Chemotaxis receptor methyltransferase CheR, N-terminal domain"/>
    <property type="match status" value="1"/>
</dbReference>
<evidence type="ECO:0000313" key="8">
    <source>
        <dbReference type="Proteomes" id="UP001597213"/>
    </source>
</evidence>
<dbReference type="GO" id="GO:0008168">
    <property type="term" value="F:methyltransferase activity"/>
    <property type="evidence" value="ECO:0007669"/>
    <property type="project" value="UniProtKB-KW"/>
</dbReference>
<evidence type="ECO:0000259" key="6">
    <source>
        <dbReference type="PROSITE" id="PS50123"/>
    </source>
</evidence>
<dbReference type="InterPro" id="IPR022641">
    <property type="entry name" value="CheR_N"/>
</dbReference>
<comment type="function">
    <text evidence="5">Methylation of the membrane-bound methyl-accepting chemotaxis proteins (MCP) to form gamma-glutamyl methyl ester residues in MCP.</text>
</comment>
<name>A0ABW4R5H2_9RHOB</name>
<dbReference type="SUPFAM" id="SSF47757">
    <property type="entry name" value="Chemotaxis receptor methyltransferase CheR, N-terminal domain"/>
    <property type="match status" value="1"/>
</dbReference>
<comment type="caution">
    <text evidence="7">The sequence shown here is derived from an EMBL/GenBank/DDBJ whole genome shotgun (WGS) entry which is preliminary data.</text>
</comment>
<dbReference type="PROSITE" id="PS50123">
    <property type="entry name" value="CHER"/>
    <property type="match status" value="1"/>
</dbReference>
<dbReference type="SUPFAM" id="SSF53335">
    <property type="entry name" value="S-adenosyl-L-methionine-dependent methyltransferases"/>
    <property type="match status" value="1"/>
</dbReference>
<gene>
    <name evidence="7" type="ORF">ACFSCT_07035</name>
</gene>
<evidence type="ECO:0000256" key="3">
    <source>
        <dbReference type="ARBA" id="ARBA00022679"/>
    </source>
</evidence>
<dbReference type="InterPro" id="IPR036804">
    <property type="entry name" value="CheR_N_sf"/>
</dbReference>
<dbReference type="InterPro" id="IPR050903">
    <property type="entry name" value="Bact_Chemotaxis_MeTrfase"/>
</dbReference>
<dbReference type="InterPro" id="IPR026024">
    <property type="entry name" value="Chemotaxis_MeTrfase_CheR"/>
</dbReference>
<feature type="domain" description="CheR-type methyltransferase" evidence="6">
    <location>
        <begin position="3"/>
        <end position="275"/>
    </location>
</feature>
<dbReference type="Pfam" id="PF01739">
    <property type="entry name" value="CheR"/>
    <property type="match status" value="1"/>
</dbReference>